<evidence type="ECO:0000313" key="2">
    <source>
        <dbReference type="Proteomes" id="UP000598996"/>
    </source>
</evidence>
<keyword evidence="2" id="KW-1185">Reference proteome</keyword>
<dbReference type="RefSeq" id="WP_202989590.1">
    <property type="nucleotide sequence ID" value="NZ_JAENHO010000001.1"/>
</dbReference>
<gene>
    <name evidence="1" type="ORF">JKJ07_02970</name>
</gene>
<dbReference type="Proteomes" id="UP000598996">
    <property type="component" value="Unassembled WGS sequence"/>
</dbReference>
<accession>A0ABS1VF71</accession>
<evidence type="ECO:0000313" key="1">
    <source>
        <dbReference type="EMBL" id="MBL7253265.1"/>
    </source>
</evidence>
<organism evidence="1 2">
    <name type="scientific">Paractinoplanes lichenicola</name>
    <dbReference type="NCBI Taxonomy" id="2802976"/>
    <lineage>
        <taxon>Bacteria</taxon>
        <taxon>Bacillati</taxon>
        <taxon>Actinomycetota</taxon>
        <taxon>Actinomycetes</taxon>
        <taxon>Micromonosporales</taxon>
        <taxon>Micromonosporaceae</taxon>
        <taxon>Paractinoplanes</taxon>
    </lineage>
</organism>
<protein>
    <submittedName>
        <fullName evidence="1">Uncharacterized protein</fullName>
    </submittedName>
</protein>
<comment type="caution">
    <text evidence="1">The sequence shown here is derived from an EMBL/GenBank/DDBJ whole genome shotgun (WGS) entry which is preliminary data.</text>
</comment>
<reference evidence="1 2" key="1">
    <citation type="submission" date="2021-01" db="EMBL/GenBank/DDBJ databases">
        <title>Actinoplanes sp. nov. LDG1-01 isolated from lichen.</title>
        <authorList>
            <person name="Saeng-In P."/>
            <person name="Phongsopitanun W."/>
            <person name="Kanchanasin P."/>
            <person name="Yuki M."/>
            <person name="Kudo T."/>
            <person name="Ohkuma M."/>
            <person name="Tanasupawat S."/>
        </authorList>
    </citation>
    <scope>NUCLEOTIDE SEQUENCE [LARGE SCALE GENOMIC DNA]</scope>
    <source>
        <strain evidence="1 2">LDG1-01</strain>
    </source>
</reference>
<dbReference type="EMBL" id="JAENHO010000001">
    <property type="protein sequence ID" value="MBL7253265.1"/>
    <property type="molecule type" value="Genomic_DNA"/>
</dbReference>
<proteinExistence type="predicted"/>
<sequence length="135" mass="14142">MVDVGDLAGNAMPYLSAVAAAYGAGVVERVSEKAEDATADATSRFGGRLLRRLLGSARAKQVREAATELGENPEDESGAVVLRAQVHKALAEDPQLRSDIAALLAEAPAKYNVHITGSQGIQTGDGNTQYNKFDS</sequence>
<name>A0ABS1VF71_9ACTN</name>